<name>A0ABR7UQ57_9FLAO</name>
<organism evidence="2 3">
    <name type="scientific">Flavobacterium pokkalii</name>
    <dbReference type="NCBI Taxonomy" id="1940408"/>
    <lineage>
        <taxon>Bacteria</taxon>
        <taxon>Pseudomonadati</taxon>
        <taxon>Bacteroidota</taxon>
        <taxon>Flavobacteriia</taxon>
        <taxon>Flavobacteriales</taxon>
        <taxon>Flavobacteriaceae</taxon>
        <taxon>Flavobacterium</taxon>
    </lineage>
</organism>
<dbReference type="Gene3D" id="2.60.40.2340">
    <property type="match status" value="2"/>
</dbReference>
<dbReference type="EMBL" id="NASZ01000008">
    <property type="protein sequence ID" value="MBD0724976.1"/>
    <property type="molecule type" value="Genomic_DNA"/>
</dbReference>
<proteinExistence type="predicted"/>
<sequence>MKITLNKIGYLLTVFFIMLLSLTSCEDNFNNNGLDIDSPSNVASLTVNGVEATISQNTGEINLVMPYGSDVTSVIPEVVLEEGATANIDFSEAMDFRNTIKFRVVNGNLFKDYTIKTTILSPIKTFSINNVAAVINDAAKTITLTLPEGTDLSSLKPVIETTTGVSISPTSGITIDFSAPVTFVITANGKSVNYTANVGVPVQGLVVAFLGTAANRAAITNMDEITAADWLFDTYGGGARYISFDDIVNGASLADIDVIWWHFDSATNLPTVAFKPVVTQALQTFRSNGGNLLLTSFASQYVDALGIVPSGKGPNNVFGDFLPGGWVDGNSWGMSFRGHESHPIFDGLTTYETGKAYLLQSGTYRLNHTAWWFVPEWGGYVNGAGWRDQTGGTNLASEGWDDNLDGRVTIAEWPNNNADKNVVVISMGAYDWYNEESNGVPSQPNEFITNIKLLTQNSINYLALNN</sequence>
<evidence type="ECO:0000259" key="1">
    <source>
        <dbReference type="Pfam" id="PF16324"/>
    </source>
</evidence>
<dbReference type="Pfam" id="PF16324">
    <property type="entry name" value="DUF4960"/>
    <property type="match status" value="1"/>
</dbReference>
<feature type="domain" description="DUF4960" evidence="1">
    <location>
        <begin position="209"/>
        <end position="462"/>
    </location>
</feature>
<accession>A0ABR7UQ57</accession>
<dbReference type="RefSeq" id="WP_188220334.1">
    <property type="nucleotide sequence ID" value="NZ_NASZ01000008.1"/>
</dbReference>
<reference evidence="2 3" key="1">
    <citation type="journal article" date="2020" name="Microbiol. Res.">
        <title>Flavobacterium pokkalii sp. nov., a novel plant growth promoting native rhizobacteria isolated from pokkali rice grown in coastal saline affected agricultural regions of southern India, Kerala.</title>
        <authorList>
            <person name="Menon R.R."/>
            <person name="Kumari S."/>
            <person name="Viver T."/>
            <person name="Rameshkumar N."/>
        </authorList>
    </citation>
    <scope>NUCLEOTIDE SEQUENCE [LARGE SCALE GENOMIC DNA]</scope>
    <source>
        <strain evidence="2 3">L1I52</strain>
    </source>
</reference>
<protein>
    <recommendedName>
        <fullName evidence="1">DUF4960 domain-containing protein</fullName>
    </recommendedName>
</protein>
<comment type="caution">
    <text evidence="2">The sequence shown here is derived from an EMBL/GenBank/DDBJ whole genome shotgun (WGS) entry which is preliminary data.</text>
</comment>
<evidence type="ECO:0000313" key="2">
    <source>
        <dbReference type="EMBL" id="MBD0724976.1"/>
    </source>
</evidence>
<dbReference type="Proteomes" id="UP000661715">
    <property type="component" value="Unassembled WGS sequence"/>
</dbReference>
<gene>
    <name evidence="2" type="ORF">B6A10_07280</name>
</gene>
<evidence type="ECO:0000313" key="3">
    <source>
        <dbReference type="Proteomes" id="UP000661715"/>
    </source>
</evidence>
<dbReference type="InterPro" id="IPR032526">
    <property type="entry name" value="DUF4960"/>
</dbReference>
<keyword evidence="3" id="KW-1185">Reference proteome</keyword>
<dbReference type="PROSITE" id="PS51257">
    <property type="entry name" value="PROKAR_LIPOPROTEIN"/>
    <property type="match status" value="1"/>
</dbReference>